<name>A0A6J5ED15_9BURK</name>
<proteinExistence type="predicted"/>
<dbReference type="Proteomes" id="UP000494363">
    <property type="component" value="Unassembled WGS sequence"/>
</dbReference>
<organism evidence="1 2">
    <name type="scientific">Paraburkholderia humisilvae</name>
    <dbReference type="NCBI Taxonomy" id="627669"/>
    <lineage>
        <taxon>Bacteria</taxon>
        <taxon>Pseudomonadati</taxon>
        <taxon>Pseudomonadota</taxon>
        <taxon>Betaproteobacteria</taxon>
        <taxon>Burkholderiales</taxon>
        <taxon>Burkholderiaceae</taxon>
        <taxon>Paraburkholderia</taxon>
    </lineage>
</organism>
<keyword evidence="2" id="KW-1185">Reference proteome</keyword>
<dbReference type="AlphaFoldDB" id="A0A6J5ED15"/>
<evidence type="ECO:0000313" key="1">
    <source>
        <dbReference type="EMBL" id="CAB3764153.1"/>
    </source>
</evidence>
<gene>
    <name evidence="1" type="ORF">LMG29542_04795</name>
</gene>
<sequence length="92" mass="10280">MTDLSKLGRLALSAAMRGGTEGWGIHGSSRDHIRYSEPLERRRGRRRRCYCGCGNPVTHRGMANGVCLTQACELGITRWVRTGDVKPMRTHP</sequence>
<reference evidence="1 2" key="1">
    <citation type="submission" date="2020-04" db="EMBL/GenBank/DDBJ databases">
        <authorList>
            <person name="De Canck E."/>
        </authorList>
    </citation>
    <scope>NUCLEOTIDE SEQUENCE [LARGE SCALE GENOMIC DNA]</scope>
    <source>
        <strain evidence="1 2">LMG 29542</strain>
    </source>
</reference>
<accession>A0A6J5ED15</accession>
<dbReference type="EMBL" id="CADIKH010000023">
    <property type="protein sequence ID" value="CAB3764153.1"/>
    <property type="molecule type" value="Genomic_DNA"/>
</dbReference>
<evidence type="ECO:0000313" key="2">
    <source>
        <dbReference type="Proteomes" id="UP000494363"/>
    </source>
</evidence>
<protein>
    <submittedName>
        <fullName evidence="1">Uncharacterized protein</fullName>
    </submittedName>
</protein>